<comment type="caution">
    <text evidence="1">The sequence shown here is derived from an EMBL/GenBank/DDBJ whole genome shotgun (WGS) entry which is preliminary data.</text>
</comment>
<dbReference type="EMBL" id="JACIGE010000010">
    <property type="protein sequence ID" value="MBB4248313.1"/>
    <property type="molecule type" value="Genomic_DNA"/>
</dbReference>
<accession>A0A840G7J4</accession>
<name>A0A840G7J4_RHOTE</name>
<evidence type="ECO:0000313" key="2">
    <source>
        <dbReference type="Proteomes" id="UP000587070"/>
    </source>
</evidence>
<protein>
    <submittedName>
        <fullName evidence="1">Uncharacterized protein</fullName>
    </submittedName>
</protein>
<sequence>MDRESMIDLLVLDCFEKLSASRHGVWLLGILRDGFAGFAALSDDELRAEVRRRGLDIEPLDDPAKDGDDWEFPDADPDLVLALAASASFEDA</sequence>
<proteinExistence type="predicted"/>
<dbReference type="AlphaFoldDB" id="A0A840G7J4"/>
<dbReference type="Proteomes" id="UP000587070">
    <property type="component" value="Unassembled WGS sequence"/>
</dbReference>
<keyword evidence="2" id="KW-1185">Reference proteome</keyword>
<organism evidence="1 2">
    <name type="scientific">Rhodocyclus tenuis</name>
    <name type="common">Rhodospirillum tenue</name>
    <dbReference type="NCBI Taxonomy" id="1066"/>
    <lineage>
        <taxon>Bacteria</taxon>
        <taxon>Pseudomonadati</taxon>
        <taxon>Pseudomonadota</taxon>
        <taxon>Betaproteobacteria</taxon>
        <taxon>Rhodocyclales</taxon>
        <taxon>Rhodocyclaceae</taxon>
        <taxon>Rhodocyclus</taxon>
    </lineage>
</organism>
<gene>
    <name evidence="1" type="ORF">GGD90_002705</name>
</gene>
<evidence type="ECO:0000313" key="1">
    <source>
        <dbReference type="EMBL" id="MBB4248313.1"/>
    </source>
</evidence>
<reference evidence="1 2" key="1">
    <citation type="submission" date="2020-08" db="EMBL/GenBank/DDBJ databases">
        <title>Genome sequencing of Purple Non-Sulfur Bacteria from various extreme environments.</title>
        <authorList>
            <person name="Mayer M."/>
        </authorList>
    </citation>
    <scope>NUCLEOTIDE SEQUENCE [LARGE SCALE GENOMIC DNA]</scope>
    <source>
        <strain evidence="1 2">2761</strain>
    </source>
</reference>